<evidence type="ECO:0000313" key="9">
    <source>
        <dbReference type="Proteomes" id="UP000638848"/>
    </source>
</evidence>
<dbReference type="InterPro" id="IPR012340">
    <property type="entry name" value="NA-bd_OB-fold"/>
</dbReference>
<feature type="binding site" evidence="4">
    <location>
        <position position="342"/>
    </location>
    <ligand>
        <name>S-adenosyl-L-methionine</name>
        <dbReference type="ChEBI" id="CHEBI:59789"/>
    </ligand>
</feature>
<comment type="caution">
    <text evidence="8">The sequence shown here is derived from an EMBL/GenBank/DDBJ whole genome shotgun (WGS) entry which is preliminary data.</text>
</comment>
<evidence type="ECO:0000256" key="5">
    <source>
        <dbReference type="PROSITE-ProRule" id="PRU10015"/>
    </source>
</evidence>
<feature type="domain" description="TRAM" evidence="7">
    <location>
        <begin position="11"/>
        <end position="78"/>
    </location>
</feature>
<dbReference type="Gene3D" id="2.40.50.1070">
    <property type="match status" value="1"/>
</dbReference>
<accession>A0A917GTR3</accession>
<dbReference type="Pfam" id="PF05958">
    <property type="entry name" value="tRNA_U5-meth_tr"/>
    <property type="match status" value="1"/>
</dbReference>
<feature type="binding site" evidence="4">
    <location>
        <position position="318"/>
    </location>
    <ligand>
        <name>S-adenosyl-L-methionine</name>
        <dbReference type="ChEBI" id="CHEBI:59789"/>
    </ligand>
</feature>
<dbReference type="SUPFAM" id="SSF50249">
    <property type="entry name" value="Nucleic acid-binding proteins"/>
    <property type="match status" value="1"/>
</dbReference>
<dbReference type="EMBL" id="BMEQ01000008">
    <property type="protein sequence ID" value="GGG56133.1"/>
    <property type="molecule type" value="Genomic_DNA"/>
</dbReference>
<keyword evidence="1 4" id="KW-0489">Methyltransferase</keyword>
<dbReference type="PROSITE" id="PS51687">
    <property type="entry name" value="SAM_MT_RNA_M5U"/>
    <property type="match status" value="1"/>
</dbReference>
<evidence type="ECO:0000313" key="8">
    <source>
        <dbReference type="EMBL" id="GGG56133.1"/>
    </source>
</evidence>
<keyword evidence="3 4" id="KW-0949">S-adenosyl-L-methionine</keyword>
<dbReference type="PANTHER" id="PTHR11061">
    <property type="entry name" value="RNA M5U METHYLTRANSFERASE"/>
    <property type="match status" value="1"/>
</dbReference>
<dbReference type="InterPro" id="IPR010280">
    <property type="entry name" value="U5_MeTrfase_fam"/>
</dbReference>
<dbReference type="SUPFAM" id="SSF53335">
    <property type="entry name" value="S-adenosyl-L-methionine-dependent methyltransferases"/>
    <property type="match status" value="1"/>
</dbReference>
<protein>
    <submittedName>
        <fullName evidence="8">RNA methyltransferase</fullName>
    </submittedName>
</protein>
<dbReference type="Proteomes" id="UP000638848">
    <property type="component" value="Unassembled WGS sequence"/>
</dbReference>
<name>A0A917GTR3_9MICC</name>
<comment type="similarity">
    <text evidence="4">Belongs to the class I-like SAM-binding methyltransferase superfamily. RNA M5U methyltransferase family.</text>
</comment>
<evidence type="ECO:0000256" key="4">
    <source>
        <dbReference type="PROSITE-ProRule" id="PRU01024"/>
    </source>
</evidence>
<reference evidence="8" key="2">
    <citation type="submission" date="2020-09" db="EMBL/GenBank/DDBJ databases">
        <authorList>
            <person name="Sun Q."/>
            <person name="Zhou Y."/>
        </authorList>
    </citation>
    <scope>NUCLEOTIDE SEQUENCE</scope>
    <source>
        <strain evidence="8">CGMCC 1.12187</strain>
    </source>
</reference>
<keyword evidence="9" id="KW-1185">Reference proteome</keyword>
<dbReference type="Gene3D" id="3.40.50.150">
    <property type="entry name" value="Vaccinia Virus protein VP39"/>
    <property type="match status" value="1"/>
</dbReference>
<dbReference type="PROSITE" id="PS50926">
    <property type="entry name" value="TRAM"/>
    <property type="match status" value="1"/>
</dbReference>
<feature type="region of interest" description="Disordered" evidence="6">
    <location>
        <begin position="379"/>
        <end position="405"/>
    </location>
</feature>
<dbReference type="PANTHER" id="PTHR11061:SF30">
    <property type="entry name" value="TRNA (URACIL(54)-C(5))-METHYLTRANSFERASE"/>
    <property type="match status" value="1"/>
</dbReference>
<dbReference type="Pfam" id="PF01938">
    <property type="entry name" value="TRAM"/>
    <property type="match status" value="1"/>
</dbReference>
<keyword evidence="2 4" id="KW-0808">Transferase</keyword>
<evidence type="ECO:0000256" key="2">
    <source>
        <dbReference type="ARBA" id="ARBA00022679"/>
    </source>
</evidence>
<evidence type="ECO:0000259" key="7">
    <source>
        <dbReference type="PROSITE" id="PS50926"/>
    </source>
</evidence>
<proteinExistence type="inferred from homology"/>
<dbReference type="InterPro" id="IPR029063">
    <property type="entry name" value="SAM-dependent_MTases_sf"/>
</dbReference>
<feature type="binding site" evidence="4">
    <location>
        <position position="289"/>
    </location>
    <ligand>
        <name>S-adenosyl-L-methionine</name>
        <dbReference type="ChEBI" id="CHEBI:59789"/>
    </ligand>
</feature>
<dbReference type="GO" id="GO:0070475">
    <property type="term" value="P:rRNA base methylation"/>
    <property type="evidence" value="ECO:0007669"/>
    <property type="project" value="TreeGrafter"/>
</dbReference>
<feature type="compositionally biased region" description="Pro residues" evidence="6">
    <location>
        <begin position="1"/>
        <end position="19"/>
    </location>
</feature>
<feature type="active site" description="Nucleophile" evidence="4">
    <location>
        <position position="436"/>
    </location>
</feature>
<dbReference type="Gene3D" id="2.40.50.140">
    <property type="entry name" value="Nucleic acid-binding proteins"/>
    <property type="match status" value="1"/>
</dbReference>
<dbReference type="InterPro" id="IPR030390">
    <property type="entry name" value="MeTrfase_TrmA_AS"/>
</dbReference>
<reference evidence="8" key="1">
    <citation type="journal article" date="2014" name="Int. J. Syst. Evol. Microbiol.">
        <title>Complete genome sequence of Corynebacterium casei LMG S-19264T (=DSM 44701T), isolated from a smear-ripened cheese.</title>
        <authorList>
            <consortium name="US DOE Joint Genome Institute (JGI-PGF)"/>
            <person name="Walter F."/>
            <person name="Albersmeier A."/>
            <person name="Kalinowski J."/>
            <person name="Ruckert C."/>
        </authorList>
    </citation>
    <scope>NUCLEOTIDE SEQUENCE</scope>
    <source>
        <strain evidence="8">CGMCC 1.12187</strain>
    </source>
</reference>
<evidence type="ECO:0000256" key="6">
    <source>
        <dbReference type="SAM" id="MobiDB-lite"/>
    </source>
</evidence>
<dbReference type="PROSITE" id="PS01230">
    <property type="entry name" value="TRMA_1"/>
    <property type="match status" value="1"/>
</dbReference>
<gene>
    <name evidence="8" type="ORF">GCM10011374_18800</name>
</gene>
<feature type="region of interest" description="Disordered" evidence="6">
    <location>
        <begin position="1"/>
        <end position="21"/>
    </location>
</feature>
<organism evidence="8 9">
    <name type="scientific">Kocuria dechangensis</name>
    <dbReference type="NCBI Taxonomy" id="1176249"/>
    <lineage>
        <taxon>Bacteria</taxon>
        <taxon>Bacillati</taxon>
        <taxon>Actinomycetota</taxon>
        <taxon>Actinomycetes</taxon>
        <taxon>Micrococcales</taxon>
        <taxon>Micrococcaceae</taxon>
        <taxon>Kocuria</taxon>
    </lineage>
</organism>
<feature type="active site" evidence="5">
    <location>
        <position position="436"/>
    </location>
</feature>
<dbReference type="GO" id="GO:0070041">
    <property type="term" value="F:rRNA (uridine-C5-)-methyltransferase activity"/>
    <property type="evidence" value="ECO:0007669"/>
    <property type="project" value="TreeGrafter"/>
</dbReference>
<dbReference type="RefSeq" id="WP_188536538.1">
    <property type="nucleotide sequence ID" value="NZ_BMEQ01000008.1"/>
</dbReference>
<evidence type="ECO:0000256" key="1">
    <source>
        <dbReference type="ARBA" id="ARBA00022603"/>
    </source>
</evidence>
<dbReference type="InterPro" id="IPR002792">
    <property type="entry name" value="TRAM_dom"/>
</dbReference>
<dbReference type="AlphaFoldDB" id="A0A917GTR3"/>
<feature type="binding site" evidence="4">
    <location>
        <position position="409"/>
    </location>
    <ligand>
        <name>S-adenosyl-L-methionine</name>
        <dbReference type="ChEBI" id="CHEBI:59789"/>
    </ligand>
</feature>
<sequence>MNPAPLPAPAPGTPGPDTAPPAELELRLGPIAHGGHTVARTAEGRVVFVRHGLPGELVRVRLTEAGPEARFWRGDVVGVLEADPQRRAEHVWALADPLLTWARGEAPVGGAEFGHAELPAQRALKAAVVAEQLSRLAGLETVVEVEPMPGEDPLGRGWRTRVHFAVDAAGRIGMHPHRSAAVVPVDRFPLVLPAVDELRLAELDLTGAERVDVAAPADGSTPLVHLSLAPGADRDRLRRELARLTARREVSVTARAEDERQAQAWAGRPAVVEHAGPHRWEVSAEGFWQIHRAAPELLHRAVPDAAGAGPGEHALDLYAGAGLFTAAFADAVGEAGSVVAVEGSPVTSADARRTFADRPQVRVERGSVDKVLARLWPQAAAPSRGRRPSRGRSASRDRGASRPDVVVLDPPRAGAGRTVVDQLVALAPRRIAYLACDPATLARDLGRFRRAGWHVRSVRAFDMYPNTHHVETLAVLEP</sequence>
<evidence type="ECO:0000256" key="3">
    <source>
        <dbReference type="ARBA" id="ARBA00022691"/>
    </source>
</evidence>